<protein>
    <submittedName>
        <fullName evidence="21">Gamma-aminobutyric acid type B receptor subunit 2</fullName>
    </submittedName>
</protein>
<dbReference type="CDD" id="cd06366">
    <property type="entry name" value="PBP1_GABAb_receptor"/>
    <property type="match status" value="1"/>
</dbReference>
<reference evidence="22" key="1">
    <citation type="journal article" date="2017" name="bioRxiv">
        <title>Comparative analysis of the genomes of Stylophora pistillata and Acropora digitifera provides evidence for extensive differences between species of corals.</title>
        <authorList>
            <person name="Voolstra C.R."/>
            <person name="Li Y."/>
            <person name="Liew Y.J."/>
            <person name="Baumgarten S."/>
            <person name="Zoccola D."/>
            <person name="Flot J.-F."/>
            <person name="Tambutte S."/>
            <person name="Allemand D."/>
            <person name="Aranda M."/>
        </authorList>
    </citation>
    <scope>NUCLEOTIDE SEQUENCE [LARGE SCALE GENOMIC DNA]</scope>
</reference>
<dbReference type="GO" id="GO:0045211">
    <property type="term" value="C:postsynaptic membrane"/>
    <property type="evidence" value="ECO:0007669"/>
    <property type="project" value="UniProtKB-SubCell"/>
</dbReference>
<feature type="domain" description="G-protein coupled receptors family 3 profile" evidence="20">
    <location>
        <begin position="512"/>
        <end position="657"/>
    </location>
</feature>
<evidence type="ECO:0000256" key="5">
    <source>
        <dbReference type="ARBA" id="ARBA00022729"/>
    </source>
</evidence>
<feature type="transmembrane region" description="Helical" evidence="18">
    <location>
        <begin position="472"/>
        <end position="489"/>
    </location>
</feature>
<keyword evidence="5 19" id="KW-0732">Signal</keyword>
<proteinExistence type="inferred from homology"/>
<dbReference type="SUPFAM" id="SSF53822">
    <property type="entry name" value="Periplasmic binding protein-like I"/>
    <property type="match status" value="1"/>
</dbReference>
<dbReference type="PRINTS" id="PR01176">
    <property type="entry name" value="GABABRECEPTR"/>
</dbReference>
<evidence type="ECO:0000256" key="18">
    <source>
        <dbReference type="SAM" id="Phobius"/>
    </source>
</evidence>
<comment type="caution">
    <text evidence="21">The sequence shown here is derived from an EMBL/GenBank/DDBJ whole genome shotgun (WGS) entry which is preliminary data.</text>
</comment>
<evidence type="ECO:0000256" key="12">
    <source>
        <dbReference type="ARBA" id="ARBA00023170"/>
    </source>
</evidence>
<evidence type="ECO:0000256" key="4">
    <source>
        <dbReference type="ARBA" id="ARBA00022692"/>
    </source>
</evidence>
<dbReference type="PANTHER" id="PTHR10519:SF20">
    <property type="entry name" value="G-PROTEIN COUPLED RECEPTOR 156-RELATED"/>
    <property type="match status" value="1"/>
</dbReference>
<feature type="transmembrane region" description="Helical" evidence="18">
    <location>
        <begin position="607"/>
        <end position="626"/>
    </location>
</feature>
<dbReference type="OrthoDB" id="5988158at2759"/>
<evidence type="ECO:0000313" key="21">
    <source>
        <dbReference type="EMBL" id="PFX29247.1"/>
    </source>
</evidence>
<evidence type="ECO:0000259" key="20">
    <source>
        <dbReference type="PROSITE" id="PS50259"/>
    </source>
</evidence>
<keyword evidence="8" id="KW-0297">G-protein coupled receptor</keyword>
<dbReference type="Pfam" id="PF00003">
    <property type="entry name" value="7tm_3"/>
    <property type="match status" value="2"/>
</dbReference>
<dbReference type="PANTHER" id="PTHR10519">
    <property type="entry name" value="GABA-B RECEPTOR"/>
    <property type="match status" value="1"/>
</dbReference>
<feature type="chain" id="PRO_5012270542" evidence="19">
    <location>
        <begin position="21"/>
        <end position="700"/>
    </location>
</feature>
<feature type="signal peptide" evidence="19">
    <location>
        <begin position="1"/>
        <end position="20"/>
    </location>
</feature>
<evidence type="ECO:0000256" key="14">
    <source>
        <dbReference type="ARBA" id="ARBA00023224"/>
    </source>
</evidence>
<keyword evidence="3" id="KW-0597">Phosphoprotein</keyword>
<dbReference type="Gene3D" id="3.40.50.2300">
    <property type="match status" value="2"/>
</dbReference>
<evidence type="ECO:0000256" key="19">
    <source>
        <dbReference type="SAM" id="SignalP"/>
    </source>
</evidence>
<keyword evidence="9" id="KW-0175">Coiled coil</keyword>
<dbReference type="GO" id="GO:0007214">
    <property type="term" value="P:gamma-aminobutyric acid signaling pathway"/>
    <property type="evidence" value="ECO:0007669"/>
    <property type="project" value="TreeGrafter"/>
</dbReference>
<feature type="transmembrane region" description="Helical" evidence="18">
    <location>
        <begin position="632"/>
        <end position="654"/>
    </location>
</feature>
<organism evidence="21 22">
    <name type="scientific">Stylophora pistillata</name>
    <name type="common">Smooth cauliflower coral</name>
    <dbReference type="NCBI Taxonomy" id="50429"/>
    <lineage>
        <taxon>Eukaryota</taxon>
        <taxon>Metazoa</taxon>
        <taxon>Cnidaria</taxon>
        <taxon>Anthozoa</taxon>
        <taxon>Hexacorallia</taxon>
        <taxon>Scleractinia</taxon>
        <taxon>Astrocoeniina</taxon>
        <taxon>Pocilloporidae</taxon>
        <taxon>Stylophora</taxon>
    </lineage>
</organism>
<dbReference type="GO" id="GO:0004965">
    <property type="term" value="F:G protein-coupled GABA receptor activity"/>
    <property type="evidence" value="ECO:0007669"/>
    <property type="project" value="InterPro"/>
</dbReference>
<keyword evidence="2" id="KW-1003">Cell membrane</keyword>
<keyword evidence="10 18" id="KW-0472">Membrane</keyword>
<keyword evidence="11" id="KW-1015">Disulfide bond</keyword>
<keyword evidence="12 21" id="KW-0675">Receptor</keyword>
<evidence type="ECO:0000256" key="3">
    <source>
        <dbReference type="ARBA" id="ARBA00022553"/>
    </source>
</evidence>
<dbReference type="FunFam" id="3.40.50.2300:FF:000072">
    <property type="entry name" value="Gamma-aminobutyric acid type B receptor subunit 2"/>
    <property type="match status" value="2"/>
</dbReference>
<sequence length="700" mass="78921">MSLKCLAALIPFICFTHVSSKKIPLVIGGVFDIDTKPGDENSASMIPIVRMAIKHVNSCPKTLVDYELQMEVKDVKCQDSDAIYAFTEFIREEKRKIMILGPGCSKSAEPFAKAAPFYNLVQVAMAAVNPALSCAKIFPTFMRTIPPEHFQNQGRVAIVKHFKWRRVAIMRENMDTYQGLSNDLIKRLKKAGIQLASDQAFTGNAELQIEALQAFKKGFYGSKVVWILMAGGYKEQWWGYNDVNCTKEELCKALGNFLSTEALMIGKDNQDTIAGKNIEELRVEYKTELAKTPYKEPSRHAAFAYDAVWTIALTLNESISALQQQNETRNMSLEDFDYTNTAMRKTFMKIAKGLSFQGMSGLVQFYKNSDRLSLLNIDQRQRGVMKRIGTYDMKRKLIVVDRSQTALWEAEKVPACTIKKIFVPRYLPKSMVFAMDGLCALGIIFAAGLFFFNVKYRAVRHIRMSSPNMNNIIIVGCVLIYVSGILFGIDTEIVSKKTHERVCQVIQDYQLIIVVILLLMIDACILSTWQILDPMHTTSKTFPRMIDQDADIALYPYQTLCTSKYESLWTGLLYGYKGFLLLFCTYLAWETRKVHIPALNDSKQIGFAVYNVFIPCVIIIPILNLLSNRSDAVYLLSTLLCIFCTTITQCLIFVPKISTMKRTNGDPSNSKNGSFSTGSSVSSKIYPSLKANSLNNNAEK</sequence>
<dbReference type="AlphaFoldDB" id="A0A2B4SL43"/>
<keyword evidence="6 18" id="KW-1133">Transmembrane helix</keyword>
<evidence type="ECO:0000256" key="11">
    <source>
        <dbReference type="ARBA" id="ARBA00023157"/>
    </source>
</evidence>
<evidence type="ECO:0000256" key="17">
    <source>
        <dbReference type="SAM" id="MobiDB-lite"/>
    </source>
</evidence>
<feature type="compositionally biased region" description="Low complexity" evidence="17">
    <location>
        <begin position="668"/>
        <end position="683"/>
    </location>
</feature>
<dbReference type="GO" id="GO:0038039">
    <property type="term" value="C:G protein-coupled receptor heterodimeric complex"/>
    <property type="evidence" value="ECO:0007669"/>
    <property type="project" value="TreeGrafter"/>
</dbReference>
<dbReference type="PRINTS" id="PR01177">
    <property type="entry name" value="GABAB1RECPTR"/>
</dbReference>
<evidence type="ECO:0000256" key="13">
    <source>
        <dbReference type="ARBA" id="ARBA00023180"/>
    </source>
</evidence>
<keyword evidence="15" id="KW-0628">Postsynaptic cell membrane</keyword>
<evidence type="ECO:0000256" key="7">
    <source>
        <dbReference type="ARBA" id="ARBA00023018"/>
    </source>
</evidence>
<accession>A0A2B4SL43</accession>
<name>A0A2B4SL43_STYPI</name>
<evidence type="ECO:0000256" key="8">
    <source>
        <dbReference type="ARBA" id="ARBA00023040"/>
    </source>
</evidence>
<evidence type="ECO:0000256" key="6">
    <source>
        <dbReference type="ARBA" id="ARBA00022989"/>
    </source>
</evidence>
<keyword evidence="7" id="KW-0770">Synapse</keyword>
<dbReference type="Pfam" id="PF01094">
    <property type="entry name" value="ANF_receptor"/>
    <property type="match status" value="1"/>
</dbReference>
<evidence type="ECO:0000256" key="15">
    <source>
        <dbReference type="ARBA" id="ARBA00023257"/>
    </source>
</evidence>
<evidence type="ECO:0000256" key="16">
    <source>
        <dbReference type="ARBA" id="ARBA00034104"/>
    </source>
</evidence>
<keyword evidence="22" id="KW-1185">Reference proteome</keyword>
<gene>
    <name evidence="21" type="primary">Gabbr2</name>
    <name evidence="21" type="ORF">AWC38_SpisGene6059</name>
</gene>
<dbReference type="InterPro" id="IPR028082">
    <property type="entry name" value="Peripla_BP_I"/>
</dbReference>
<evidence type="ECO:0000313" key="22">
    <source>
        <dbReference type="Proteomes" id="UP000225706"/>
    </source>
</evidence>
<keyword evidence="13" id="KW-0325">Glycoprotein</keyword>
<feature type="transmembrane region" description="Helical" evidence="18">
    <location>
        <begin position="509"/>
        <end position="532"/>
    </location>
</feature>
<dbReference type="InterPro" id="IPR001828">
    <property type="entry name" value="ANF_lig-bd_rcpt"/>
</dbReference>
<evidence type="ECO:0000256" key="1">
    <source>
        <dbReference type="ARBA" id="ARBA00008991"/>
    </source>
</evidence>
<dbReference type="STRING" id="50429.A0A2B4SL43"/>
<keyword evidence="14" id="KW-0807">Transducer</keyword>
<evidence type="ECO:0000256" key="2">
    <source>
        <dbReference type="ARBA" id="ARBA00022475"/>
    </source>
</evidence>
<dbReference type="InterPro" id="IPR017978">
    <property type="entry name" value="GPCR_3_C"/>
</dbReference>
<comment type="subcellular location">
    <subcellularLocation>
        <location evidence="16">Postsynaptic cell membrane</location>
        <topology evidence="16">Multi-pass membrane protein</topology>
    </subcellularLocation>
</comment>
<evidence type="ECO:0000256" key="9">
    <source>
        <dbReference type="ARBA" id="ARBA00023054"/>
    </source>
</evidence>
<keyword evidence="4 18" id="KW-0812">Transmembrane</keyword>
<dbReference type="Proteomes" id="UP000225706">
    <property type="component" value="Unassembled WGS sequence"/>
</dbReference>
<dbReference type="PROSITE" id="PS50259">
    <property type="entry name" value="G_PROTEIN_RECEP_F3_4"/>
    <property type="match status" value="1"/>
</dbReference>
<evidence type="ECO:0000256" key="10">
    <source>
        <dbReference type="ARBA" id="ARBA00023136"/>
    </source>
</evidence>
<feature type="transmembrane region" description="Helical" evidence="18">
    <location>
        <begin position="431"/>
        <end position="452"/>
    </location>
</feature>
<comment type="similarity">
    <text evidence="1">Belongs to the G-protein coupled receptor 3 family. GABA-B receptor subfamily.</text>
</comment>
<dbReference type="InterPro" id="IPR002455">
    <property type="entry name" value="GPCR3_GABA-B"/>
</dbReference>
<feature type="region of interest" description="Disordered" evidence="17">
    <location>
        <begin position="664"/>
        <end position="683"/>
    </location>
</feature>
<dbReference type="EMBL" id="LSMT01000069">
    <property type="protein sequence ID" value="PFX29247.1"/>
    <property type="molecule type" value="Genomic_DNA"/>
</dbReference>